<dbReference type="SUPFAM" id="SSF55120">
    <property type="entry name" value="Pseudouridine synthase"/>
    <property type="match status" value="1"/>
</dbReference>
<name>A0ABQ8KP62_9APHY</name>
<dbReference type="InterPro" id="IPR020097">
    <property type="entry name" value="PsdUridine_synth_TruA_a/b_dom"/>
</dbReference>
<evidence type="ECO:0000313" key="6">
    <source>
        <dbReference type="EMBL" id="KAH9839691.1"/>
    </source>
</evidence>
<feature type="domain" description="Pseudouridine synthase I TruA alpha/beta" evidence="5">
    <location>
        <begin position="296"/>
        <end position="395"/>
    </location>
</feature>
<keyword evidence="3" id="KW-0413">Isomerase</keyword>
<dbReference type="InterPro" id="IPR020095">
    <property type="entry name" value="PsdUridine_synth_TruA_C"/>
</dbReference>
<comment type="similarity">
    <text evidence="1">Belongs to the tRNA pseudouridine synthase TruA family.</text>
</comment>
<dbReference type="Gene3D" id="3.30.70.580">
    <property type="entry name" value="Pseudouridine synthase I, catalytic domain, N-terminal subdomain"/>
    <property type="match status" value="1"/>
</dbReference>
<keyword evidence="2" id="KW-0819">tRNA processing</keyword>
<keyword evidence="7" id="KW-1185">Reference proteome</keyword>
<feature type="compositionally biased region" description="Basic and acidic residues" evidence="4">
    <location>
        <begin position="68"/>
        <end position="104"/>
    </location>
</feature>
<feature type="compositionally biased region" description="Polar residues" evidence="4">
    <location>
        <begin position="54"/>
        <end position="67"/>
    </location>
</feature>
<dbReference type="PANTHER" id="PTHR11142">
    <property type="entry name" value="PSEUDOURIDYLATE SYNTHASE"/>
    <property type="match status" value="1"/>
</dbReference>
<dbReference type="NCBIfam" id="TIGR00071">
    <property type="entry name" value="hisT_truA"/>
    <property type="match status" value="1"/>
</dbReference>
<dbReference type="RefSeq" id="XP_047781341.1">
    <property type="nucleotide sequence ID" value="XM_047920259.1"/>
</dbReference>
<dbReference type="InterPro" id="IPR020094">
    <property type="entry name" value="TruA/RsuA/RluB/E/F_N"/>
</dbReference>
<accession>A0ABQ8KP62</accession>
<dbReference type="GeneID" id="72000991"/>
<reference evidence="6 7" key="1">
    <citation type="journal article" date="2021" name="Environ. Microbiol.">
        <title>Gene family expansions and transcriptome signatures uncover fungal adaptations to wood decay.</title>
        <authorList>
            <person name="Hage H."/>
            <person name="Miyauchi S."/>
            <person name="Viragh M."/>
            <person name="Drula E."/>
            <person name="Min B."/>
            <person name="Chaduli D."/>
            <person name="Navarro D."/>
            <person name="Favel A."/>
            <person name="Norest M."/>
            <person name="Lesage-Meessen L."/>
            <person name="Balint B."/>
            <person name="Merenyi Z."/>
            <person name="de Eugenio L."/>
            <person name="Morin E."/>
            <person name="Martinez A.T."/>
            <person name="Baldrian P."/>
            <person name="Stursova M."/>
            <person name="Martinez M.J."/>
            <person name="Novotny C."/>
            <person name="Magnuson J.K."/>
            <person name="Spatafora J.W."/>
            <person name="Maurice S."/>
            <person name="Pangilinan J."/>
            <person name="Andreopoulos W."/>
            <person name="LaButti K."/>
            <person name="Hundley H."/>
            <person name="Na H."/>
            <person name="Kuo A."/>
            <person name="Barry K."/>
            <person name="Lipzen A."/>
            <person name="Henrissat B."/>
            <person name="Riley R."/>
            <person name="Ahrendt S."/>
            <person name="Nagy L.G."/>
            <person name="Grigoriev I.V."/>
            <person name="Martin F."/>
            <person name="Rosso M.N."/>
        </authorList>
    </citation>
    <scope>NUCLEOTIDE SEQUENCE [LARGE SCALE GENOMIC DNA]</scope>
    <source>
        <strain evidence="6 7">CIRM-BRFM 1785</strain>
    </source>
</reference>
<dbReference type="InterPro" id="IPR001406">
    <property type="entry name" value="PsdUridine_synth_TruA"/>
</dbReference>
<evidence type="ECO:0000259" key="5">
    <source>
        <dbReference type="Pfam" id="PF01416"/>
    </source>
</evidence>
<dbReference type="Gene3D" id="3.30.70.660">
    <property type="entry name" value="Pseudouridine synthase I, catalytic domain, C-terminal subdomain"/>
    <property type="match status" value="1"/>
</dbReference>
<comment type="caution">
    <text evidence="6">The sequence shown here is derived from an EMBL/GenBank/DDBJ whole genome shotgun (WGS) entry which is preliminary data.</text>
</comment>
<dbReference type="CDD" id="cd02568">
    <property type="entry name" value="PseudoU_synth_PUS1_PUS2"/>
    <property type="match status" value="1"/>
</dbReference>
<feature type="compositionally biased region" description="Basic and acidic residues" evidence="4">
    <location>
        <begin position="528"/>
        <end position="538"/>
    </location>
</feature>
<feature type="region of interest" description="Disordered" evidence="4">
    <location>
        <begin position="496"/>
        <end position="538"/>
    </location>
</feature>
<dbReference type="PANTHER" id="PTHR11142:SF4">
    <property type="entry name" value="PSEUDOURIDYLATE SYNTHASE 1 HOMOLOG"/>
    <property type="match status" value="1"/>
</dbReference>
<gene>
    <name evidence="6" type="ORF">C8Q71DRAFT_702634</name>
</gene>
<evidence type="ECO:0000256" key="1">
    <source>
        <dbReference type="ARBA" id="ARBA00009375"/>
    </source>
</evidence>
<dbReference type="InterPro" id="IPR041708">
    <property type="entry name" value="PUS1/PUS2-like"/>
</dbReference>
<dbReference type="Proteomes" id="UP000814176">
    <property type="component" value="Unassembled WGS sequence"/>
</dbReference>
<proteinExistence type="inferred from homology"/>
<sequence length="538" mass="60595">METSTERSFSTAGSAAKRSQESDIDSSTASKRTKLDVNEAEHDVTTRRALSESAPDSSAVPQKSAANHTDKPKFKKGQRGDKIDRRRGTRREDAEPRNSEEPKGPRVPKRACALLMGFCGAGYSGMQFQPGQSVRTIEGVVFDALTRVGAVSQDNADDPRKVSVIRAARTDAGVHAAGNVVSMKLINSIPDLVARVNEELPPEIRIWSILRVQNTFNARLSCDSRKYTYYFPSYMMIPPKPGSGLHQNLQQNGTEPPAHPFWATGDPEADTSVDLRRKRDYRMPPDALESLRATACKFAGSHNFHNFTFGREFRDRSCFRFMKEISVADPVVFGDTEWVSVMFHGQSFMLHQRKMMSALVLTCRTGSPPEIMDELYGPRMVFVPKMPALGLLLEYPIFETYKQKIAKFNEKLDPSETDYRLPIDFEAHREQLDKFKEKCIYPRMREIESEVGLFDSWMRSIDSYSGNDLLWLNSKGIVPGAAVIQKGVRRADPFKERKHFDSTGYPTTTAEKSMSVADEEAEEEEEALDKAKLEDMEG</sequence>
<feature type="compositionally biased region" description="Basic and acidic residues" evidence="4">
    <location>
        <begin position="33"/>
        <end position="50"/>
    </location>
</feature>
<feature type="region of interest" description="Disordered" evidence="4">
    <location>
        <begin position="1"/>
        <end position="108"/>
    </location>
</feature>
<evidence type="ECO:0000256" key="4">
    <source>
        <dbReference type="SAM" id="MobiDB-lite"/>
    </source>
</evidence>
<protein>
    <submittedName>
        <fullName evidence="6">Pseudouridine synthase</fullName>
    </submittedName>
</protein>
<feature type="compositionally biased region" description="Acidic residues" evidence="4">
    <location>
        <begin position="517"/>
        <end position="527"/>
    </location>
</feature>
<evidence type="ECO:0000256" key="2">
    <source>
        <dbReference type="ARBA" id="ARBA00022694"/>
    </source>
</evidence>
<dbReference type="Pfam" id="PF01416">
    <property type="entry name" value="PseudoU_synth_1"/>
    <property type="match status" value="1"/>
</dbReference>
<organism evidence="6 7">
    <name type="scientific">Rhodofomes roseus</name>
    <dbReference type="NCBI Taxonomy" id="34475"/>
    <lineage>
        <taxon>Eukaryota</taxon>
        <taxon>Fungi</taxon>
        <taxon>Dikarya</taxon>
        <taxon>Basidiomycota</taxon>
        <taxon>Agaricomycotina</taxon>
        <taxon>Agaricomycetes</taxon>
        <taxon>Polyporales</taxon>
        <taxon>Rhodofomes</taxon>
    </lineage>
</organism>
<evidence type="ECO:0000256" key="3">
    <source>
        <dbReference type="ARBA" id="ARBA00023235"/>
    </source>
</evidence>
<dbReference type="InterPro" id="IPR020103">
    <property type="entry name" value="PsdUridine_synth_cat_dom_sf"/>
</dbReference>
<dbReference type="EMBL" id="JADCUA010000005">
    <property type="protein sequence ID" value="KAH9839691.1"/>
    <property type="molecule type" value="Genomic_DNA"/>
</dbReference>
<feature type="compositionally biased region" description="Polar residues" evidence="4">
    <location>
        <begin position="1"/>
        <end position="13"/>
    </location>
</feature>
<evidence type="ECO:0000313" key="7">
    <source>
        <dbReference type="Proteomes" id="UP000814176"/>
    </source>
</evidence>